<gene>
    <name evidence="4" type="ORF">GCM10010468_17050</name>
</gene>
<reference evidence="5" key="1">
    <citation type="journal article" date="2019" name="Int. J. Syst. Evol. Microbiol.">
        <title>The Global Catalogue of Microorganisms (GCM) 10K type strain sequencing project: providing services to taxonomists for standard genome sequencing and annotation.</title>
        <authorList>
            <consortium name="The Broad Institute Genomics Platform"/>
            <consortium name="The Broad Institute Genome Sequencing Center for Infectious Disease"/>
            <person name="Wu L."/>
            <person name="Ma J."/>
        </authorList>
    </citation>
    <scope>NUCLEOTIDE SEQUENCE [LARGE SCALE GENOMIC DNA]</scope>
    <source>
        <strain evidence="5">JCM 9377</strain>
    </source>
</reference>
<dbReference type="SUPFAM" id="SSF46689">
    <property type="entry name" value="Homeodomain-like"/>
    <property type="match status" value="1"/>
</dbReference>
<evidence type="ECO:0000259" key="3">
    <source>
        <dbReference type="PROSITE" id="PS50977"/>
    </source>
</evidence>
<dbReference type="PANTHER" id="PTHR30055:SF146">
    <property type="entry name" value="HTH-TYPE TRANSCRIPTIONAL DUAL REGULATOR CECR"/>
    <property type="match status" value="1"/>
</dbReference>
<protein>
    <recommendedName>
        <fullName evidence="3">HTH tetR-type domain-containing protein</fullName>
    </recommendedName>
</protein>
<feature type="domain" description="HTH tetR-type" evidence="3">
    <location>
        <begin position="4"/>
        <end position="64"/>
    </location>
</feature>
<dbReference type="InterPro" id="IPR036271">
    <property type="entry name" value="Tet_transcr_reg_TetR-rel_C_sf"/>
</dbReference>
<evidence type="ECO:0000313" key="5">
    <source>
        <dbReference type="Proteomes" id="UP001501237"/>
    </source>
</evidence>
<dbReference type="Pfam" id="PF00440">
    <property type="entry name" value="TetR_N"/>
    <property type="match status" value="1"/>
</dbReference>
<dbReference type="RefSeq" id="WP_344824335.1">
    <property type="nucleotide sequence ID" value="NZ_BAAAUV010000004.1"/>
</dbReference>
<comment type="caution">
    <text evidence="4">The sequence shown here is derived from an EMBL/GenBank/DDBJ whole genome shotgun (WGS) entry which is preliminary data.</text>
</comment>
<dbReference type="Gene3D" id="1.10.357.10">
    <property type="entry name" value="Tetracycline Repressor, domain 2"/>
    <property type="match status" value="1"/>
</dbReference>
<dbReference type="Proteomes" id="UP001501237">
    <property type="component" value="Unassembled WGS sequence"/>
</dbReference>
<proteinExistence type="predicted"/>
<accession>A0ABP6Q5A9</accession>
<dbReference type="InterPro" id="IPR001647">
    <property type="entry name" value="HTH_TetR"/>
</dbReference>
<sequence length="193" mass="20727">MDKAARAGRIRAEALGVFAAKGYSATALAEIASAAGITRTSLYEHFASKRELYMAVLREQTEAAVAYVSTRVTGDGTPEQRMRAAVDAYFAYAETNPAAARLLFDRSREGDPELRELRREVRDGGIEVARVLLTADLAAVGIDPEPPNGWAAVEVIVSALDGGIRWWDRHPSTPRADLVDAVIATLKGGFAPA</sequence>
<dbReference type="SUPFAM" id="SSF48498">
    <property type="entry name" value="Tetracyclin repressor-like, C-terminal domain"/>
    <property type="match status" value="1"/>
</dbReference>
<organism evidence="4 5">
    <name type="scientific">Actinocorallia longicatena</name>
    <dbReference type="NCBI Taxonomy" id="111803"/>
    <lineage>
        <taxon>Bacteria</taxon>
        <taxon>Bacillati</taxon>
        <taxon>Actinomycetota</taxon>
        <taxon>Actinomycetes</taxon>
        <taxon>Streptosporangiales</taxon>
        <taxon>Thermomonosporaceae</taxon>
        <taxon>Actinocorallia</taxon>
    </lineage>
</organism>
<evidence type="ECO:0000256" key="2">
    <source>
        <dbReference type="PROSITE-ProRule" id="PRU00335"/>
    </source>
</evidence>
<dbReference type="PROSITE" id="PS50977">
    <property type="entry name" value="HTH_TETR_2"/>
    <property type="match status" value="1"/>
</dbReference>
<feature type="DNA-binding region" description="H-T-H motif" evidence="2">
    <location>
        <begin position="27"/>
        <end position="46"/>
    </location>
</feature>
<evidence type="ECO:0000256" key="1">
    <source>
        <dbReference type="ARBA" id="ARBA00023125"/>
    </source>
</evidence>
<dbReference type="PRINTS" id="PR00455">
    <property type="entry name" value="HTHTETR"/>
</dbReference>
<name>A0ABP6Q5A9_9ACTN</name>
<dbReference type="InterPro" id="IPR009057">
    <property type="entry name" value="Homeodomain-like_sf"/>
</dbReference>
<keyword evidence="5" id="KW-1185">Reference proteome</keyword>
<dbReference type="Gene3D" id="1.10.10.60">
    <property type="entry name" value="Homeodomain-like"/>
    <property type="match status" value="1"/>
</dbReference>
<dbReference type="EMBL" id="BAAAUV010000004">
    <property type="protein sequence ID" value="GAA3203113.1"/>
    <property type="molecule type" value="Genomic_DNA"/>
</dbReference>
<keyword evidence="1 2" id="KW-0238">DNA-binding</keyword>
<dbReference type="InterPro" id="IPR050109">
    <property type="entry name" value="HTH-type_TetR-like_transc_reg"/>
</dbReference>
<evidence type="ECO:0000313" key="4">
    <source>
        <dbReference type="EMBL" id="GAA3203113.1"/>
    </source>
</evidence>
<dbReference type="PANTHER" id="PTHR30055">
    <property type="entry name" value="HTH-TYPE TRANSCRIPTIONAL REGULATOR RUTR"/>
    <property type="match status" value="1"/>
</dbReference>